<comment type="similarity">
    <text evidence="2 17">Belongs to the UppP family.</text>
</comment>
<keyword evidence="12 17" id="KW-0046">Antibiotic resistance</keyword>
<keyword evidence="5 17" id="KW-1003">Cell membrane</keyword>
<feature type="transmembrane region" description="Helical" evidence="17">
    <location>
        <begin position="41"/>
        <end position="60"/>
    </location>
</feature>
<evidence type="ECO:0000256" key="2">
    <source>
        <dbReference type="ARBA" id="ARBA00010621"/>
    </source>
</evidence>
<keyword evidence="9 17" id="KW-0573">Peptidoglycan synthesis</keyword>
<comment type="subcellular location">
    <subcellularLocation>
        <location evidence="1 17">Cell membrane</location>
        <topology evidence="1 17">Multi-pass membrane protein</topology>
    </subcellularLocation>
</comment>
<dbReference type="AlphaFoldDB" id="A0A9D1KJL6"/>
<evidence type="ECO:0000313" key="19">
    <source>
        <dbReference type="Proteomes" id="UP000824136"/>
    </source>
</evidence>
<evidence type="ECO:0000256" key="11">
    <source>
        <dbReference type="ARBA" id="ARBA00023136"/>
    </source>
</evidence>
<dbReference type="GO" id="GO:0005886">
    <property type="term" value="C:plasma membrane"/>
    <property type="evidence" value="ECO:0007669"/>
    <property type="project" value="UniProtKB-SubCell"/>
</dbReference>
<evidence type="ECO:0000256" key="9">
    <source>
        <dbReference type="ARBA" id="ARBA00022984"/>
    </source>
</evidence>
<feature type="transmembrane region" description="Helical" evidence="17">
    <location>
        <begin position="224"/>
        <end position="247"/>
    </location>
</feature>
<evidence type="ECO:0000256" key="6">
    <source>
        <dbReference type="ARBA" id="ARBA00022692"/>
    </source>
</evidence>
<feature type="transmembrane region" description="Helical" evidence="17">
    <location>
        <begin position="123"/>
        <end position="141"/>
    </location>
</feature>
<dbReference type="GO" id="GO:0008360">
    <property type="term" value="P:regulation of cell shape"/>
    <property type="evidence" value="ECO:0007669"/>
    <property type="project" value="UniProtKB-KW"/>
</dbReference>
<feature type="transmembrane region" description="Helical" evidence="17">
    <location>
        <begin position="194"/>
        <end position="212"/>
    </location>
</feature>
<evidence type="ECO:0000256" key="15">
    <source>
        <dbReference type="ARBA" id="ARBA00032932"/>
    </source>
</evidence>
<reference evidence="18" key="2">
    <citation type="journal article" date="2021" name="PeerJ">
        <title>Extensive microbial diversity within the chicken gut microbiome revealed by metagenomics and culture.</title>
        <authorList>
            <person name="Gilroy R."/>
            <person name="Ravi A."/>
            <person name="Getino M."/>
            <person name="Pursley I."/>
            <person name="Horton D.L."/>
            <person name="Alikhan N.F."/>
            <person name="Baker D."/>
            <person name="Gharbi K."/>
            <person name="Hall N."/>
            <person name="Watson M."/>
            <person name="Adriaenssens E.M."/>
            <person name="Foster-Nyarko E."/>
            <person name="Jarju S."/>
            <person name="Secka A."/>
            <person name="Antonio M."/>
            <person name="Oren A."/>
            <person name="Chaudhuri R.R."/>
            <person name="La Ragione R."/>
            <person name="Hildebrand F."/>
            <person name="Pallen M.J."/>
        </authorList>
    </citation>
    <scope>NUCLEOTIDE SEQUENCE</scope>
    <source>
        <strain evidence="18">CHK33-4379</strain>
    </source>
</reference>
<feature type="transmembrane region" description="Helical" evidence="17">
    <location>
        <begin position="94"/>
        <end position="111"/>
    </location>
</feature>
<keyword evidence="7 17" id="KW-0378">Hydrolase</keyword>
<evidence type="ECO:0000256" key="14">
    <source>
        <dbReference type="ARBA" id="ARBA00032707"/>
    </source>
</evidence>
<dbReference type="PANTHER" id="PTHR30622:SF4">
    <property type="entry name" value="UNDECAPRENYL-DIPHOSPHATASE"/>
    <property type="match status" value="1"/>
</dbReference>
<dbReference type="InterPro" id="IPR003824">
    <property type="entry name" value="UppP"/>
</dbReference>
<protein>
    <recommendedName>
        <fullName evidence="4 17">Undecaprenyl-diphosphatase</fullName>
        <ecNumber evidence="3 17">3.6.1.27</ecNumber>
    </recommendedName>
    <alternativeName>
        <fullName evidence="15 17">Bacitracin resistance protein</fullName>
    </alternativeName>
    <alternativeName>
        <fullName evidence="14 17">Undecaprenyl pyrophosphate phosphatase</fullName>
    </alternativeName>
</protein>
<comment type="caution">
    <text evidence="18">The sequence shown here is derived from an EMBL/GenBank/DDBJ whole genome shotgun (WGS) entry which is preliminary data.</text>
</comment>
<comment type="function">
    <text evidence="17">Catalyzes the dephosphorylation of undecaprenyl diphosphate (UPP). Confers resistance to bacitracin.</text>
</comment>
<keyword evidence="10 17" id="KW-1133">Transmembrane helix</keyword>
<evidence type="ECO:0000256" key="12">
    <source>
        <dbReference type="ARBA" id="ARBA00023251"/>
    </source>
</evidence>
<dbReference type="GO" id="GO:0046677">
    <property type="term" value="P:response to antibiotic"/>
    <property type="evidence" value="ECO:0007669"/>
    <property type="project" value="UniProtKB-UniRule"/>
</dbReference>
<dbReference type="HAMAP" id="MF_01006">
    <property type="entry name" value="Undec_diphosphatase"/>
    <property type="match status" value="1"/>
</dbReference>
<keyword evidence="8 17" id="KW-0133">Cell shape</keyword>
<keyword evidence="11 17" id="KW-0472">Membrane</keyword>
<dbReference type="GO" id="GO:0050380">
    <property type="term" value="F:undecaprenyl-diphosphatase activity"/>
    <property type="evidence" value="ECO:0007669"/>
    <property type="project" value="UniProtKB-UniRule"/>
</dbReference>
<evidence type="ECO:0000256" key="5">
    <source>
        <dbReference type="ARBA" id="ARBA00022475"/>
    </source>
</evidence>
<evidence type="ECO:0000313" key="18">
    <source>
        <dbReference type="EMBL" id="HIT59034.1"/>
    </source>
</evidence>
<evidence type="ECO:0000256" key="4">
    <source>
        <dbReference type="ARBA" id="ARBA00021581"/>
    </source>
</evidence>
<keyword evidence="6 17" id="KW-0812">Transmembrane</keyword>
<name>A0A9D1KJL6_9FIRM</name>
<evidence type="ECO:0000256" key="16">
    <source>
        <dbReference type="ARBA" id="ARBA00047594"/>
    </source>
</evidence>
<evidence type="ECO:0000256" key="17">
    <source>
        <dbReference type="HAMAP-Rule" id="MF_01006"/>
    </source>
</evidence>
<reference evidence="18" key="1">
    <citation type="submission" date="2020-10" db="EMBL/GenBank/DDBJ databases">
        <authorList>
            <person name="Gilroy R."/>
        </authorList>
    </citation>
    <scope>NUCLEOTIDE SEQUENCE</scope>
    <source>
        <strain evidence="18">CHK33-4379</strain>
    </source>
</reference>
<dbReference type="PANTHER" id="PTHR30622">
    <property type="entry name" value="UNDECAPRENYL-DIPHOSPHATASE"/>
    <property type="match status" value="1"/>
</dbReference>
<sequence>MSIISAIFQAIIQGVTEFLPISSSGHLSLYQHFTGNSGEGALMFSAILHLGTLVAVFVVFRQQIYELIMEFISMIKDIFTRKFSVKNASPQRRLVFMYIVSTLILVPFMIFKEMFEGFAEDESIFIEGICFLYTAAILFMADRTPAGKKRGIDASYRDSVVIGFFQGVALLPGVSRSGSTISAGLFRGLTREAAVSYSFILGIPAILGGAALEIKDGIGQESSAGVLPCIIGFVVAAIVGVLSIKLVQMLIKSDKFKIFWIYTGALGAVVIVIAIIEAIIGHPIVIG</sequence>
<dbReference type="GO" id="GO:0009252">
    <property type="term" value="P:peptidoglycan biosynthetic process"/>
    <property type="evidence" value="ECO:0007669"/>
    <property type="project" value="UniProtKB-KW"/>
</dbReference>
<evidence type="ECO:0000256" key="7">
    <source>
        <dbReference type="ARBA" id="ARBA00022801"/>
    </source>
</evidence>
<organism evidence="18 19">
    <name type="scientific">Candidatus Faeciplasma pullistercoris</name>
    <dbReference type="NCBI Taxonomy" id="2840800"/>
    <lineage>
        <taxon>Bacteria</taxon>
        <taxon>Bacillati</taxon>
        <taxon>Bacillota</taxon>
        <taxon>Clostridia</taxon>
        <taxon>Eubacteriales</taxon>
        <taxon>Oscillospiraceae</taxon>
        <taxon>Oscillospiraceae incertae sedis</taxon>
        <taxon>Candidatus Faeciplasma</taxon>
    </lineage>
</organism>
<evidence type="ECO:0000256" key="3">
    <source>
        <dbReference type="ARBA" id="ARBA00012374"/>
    </source>
</evidence>
<proteinExistence type="inferred from homology"/>
<keyword evidence="13 17" id="KW-0961">Cell wall biogenesis/degradation</keyword>
<comment type="miscellaneous">
    <text evidence="17">Bacitracin is thought to be involved in the inhibition of peptidoglycan synthesis by sequestering undecaprenyl diphosphate, thereby reducing the pool of lipid carrier available.</text>
</comment>
<evidence type="ECO:0000256" key="1">
    <source>
        <dbReference type="ARBA" id="ARBA00004651"/>
    </source>
</evidence>
<evidence type="ECO:0000256" key="10">
    <source>
        <dbReference type="ARBA" id="ARBA00022989"/>
    </source>
</evidence>
<dbReference type="Pfam" id="PF02673">
    <property type="entry name" value="BacA"/>
    <property type="match status" value="1"/>
</dbReference>
<dbReference type="GO" id="GO:0071555">
    <property type="term" value="P:cell wall organization"/>
    <property type="evidence" value="ECO:0007669"/>
    <property type="project" value="UniProtKB-KW"/>
</dbReference>
<feature type="transmembrane region" description="Helical" evidence="17">
    <location>
        <begin position="259"/>
        <end position="280"/>
    </location>
</feature>
<gene>
    <name evidence="17" type="primary">uppP</name>
    <name evidence="18" type="ORF">IAC39_04930</name>
</gene>
<accession>A0A9D1KJL6</accession>
<dbReference type="EC" id="3.6.1.27" evidence="3 17"/>
<evidence type="ECO:0000256" key="13">
    <source>
        <dbReference type="ARBA" id="ARBA00023316"/>
    </source>
</evidence>
<dbReference type="EMBL" id="DVLL01000019">
    <property type="protein sequence ID" value="HIT59034.1"/>
    <property type="molecule type" value="Genomic_DNA"/>
</dbReference>
<comment type="catalytic activity">
    <reaction evidence="16 17">
        <text>di-trans,octa-cis-undecaprenyl diphosphate + H2O = di-trans,octa-cis-undecaprenyl phosphate + phosphate + H(+)</text>
        <dbReference type="Rhea" id="RHEA:28094"/>
        <dbReference type="ChEBI" id="CHEBI:15377"/>
        <dbReference type="ChEBI" id="CHEBI:15378"/>
        <dbReference type="ChEBI" id="CHEBI:43474"/>
        <dbReference type="ChEBI" id="CHEBI:58405"/>
        <dbReference type="ChEBI" id="CHEBI:60392"/>
        <dbReference type="EC" id="3.6.1.27"/>
    </reaction>
</comment>
<dbReference type="Proteomes" id="UP000824136">
    <property type="component" value="Unassembled WGS sequence"/>
</dbReference>
<evidence type="ECO:0000256" key="8">
    <source>
        <dbReference type="ARBA" id="ARBA00022960"/>
    </source>
</evidence>